<proteinExistence type="predicted"/>
<dbReference type="EMBL" id="BGZK01000243">
    <property type="protein sequence ID" value="GBP31240.1"/>
    <property type="molecule type" value="Genomic_DNA"/>
</dbReference>
<comment type="caution">
    <text evidence="1">The sequence shown here is derived from an EMBL/GenBank/DDBJ whole genome shotgun (WGS) entry which is preliminary data.</text>
</comment>
<sequence>MSIAIDVEAIFRSFKNRVEHTSDSLVYPTKELQSYLRNVLGETLALHSFEATLHAGIEAELERRDAIETLKGERFARGEYALTAAEEAHDKEKRKIFNQFLVNRKADLNVWARTFRGHVSTLILKLALHEDAALQTLAFRLDYSDFYKRANSKLHEPLTYQHKRLRRKSDRMIHQSSQWDFACRGLVLSVPGLREYCEMGAI</sequence>
<dbReference type="Proteomes" id="UP000299102">
    <property type="component" value="Unassembled WGS sequence"/>
</dbReference>
<dbReference type="OrthoDB" id="5860513at2759"/>
<organism evidence="1 2">
    <name type="scientific">Eumeta variegata</name>
    <name type="common">Bagworm moth</name>
    <name type="synonym">Eumeta japonica</name>
    <dbReference type="NCBI Taxonomy" id="151549"/>
    <lineage>
        <taxon>Eukaryota</taxon>
        <taxon>Metazoa</taxon>
        <taxon>Ecdysozoa</taxon>
        <taxon>Arthropoda</taxon>
        <taxon>Hexapoda</taxon>
        <taxon>Insecta</taxon>
        <taxon>Pterygota</taxon>
        <taxon>Neoptera</taxon>
        <taxon>Endopterygota</taxon>
        <taxon>Lepidoptera</taxon>
        <taxon>Glossata</taxon>
        <taxon>Ditrysia</taxon>
        <taxon>Tineoidea</taxon>
        <taxon>Psychidae</taxon>
        <taxon>Oiketicinae</taxon>
        <taxon>Eumeta</taxon>
    </lineage>
</organism>
<keyword evidence="2" id="KW-1185">Reference proteome</keyword>
<accession>A0A4C1UYC5</accession>
<gene>
    <name evidence="1" type="primary">Tubgcp3</name>
    <name evidence="1" type="ORF">EVAR_21520_1</name>
</gene>
<protein>
    <submittedName>
        <fullName evidence="1">Gamma-tubulin complex component 3</fullName>
    </submittedName>
</protein>
<evidence type="ECO:0000313" key="2">
    <source>
        <dbReference type="Proteomes" id="UP000299102"/>
    </source>
</evidence>
<dbReference type="AlphaFoldDB" id="A0A4C1UYC5"/>
<evidence type="ECO:0000313" key="1">
    <source>
        <dbReference type="EMBL" id="GBP31240.1"/>
    </source>
</evidence>
<dbReference type="STRING" id="151549.A0A4C1UYC5"/>
<reference evidence="1 2" key="1">
    <citation type="journal article" date="2019" name="Commun. Biol.">
        <title>The bagworm genome reveals a unique fibroin gene that provides high tensile strength.</title>
        <authorList>
            <person name="Kono N."/>
            <person name="Nakamura H."/>
            <person name="Ohtoshi R."/>
            <person name="Tomita M."/>
            <person name="Numata K."/>
            <person name="Arakawa K."/>
        </authorList>
    </citation>
    <scope>NUCLEOTIDE SEQUENCE [LARGE SCALE GENOMIC DNA]</scope>
</reference>
<name>A0A4C1UYC5_EUMVA</name>